<gene>
    <name evidence="3" type="ORF">A3B10_02630</name>
</gene>
<reference evidence="3 4" key="1">
    <citation type="journal article" date="2016" name="Nat. Commun.">
        <title>Thousands of microbial genomes shed light on interconnected biogeochemical processes in an aquifer system.</title>
        <authorList>
            <person name="Anantharaman K."/>
            <person name="Brown C.T."/>
            <person name="Hug L.A."/>
            <person name="Sharon I."/>
            <person name="Castelle C.J."/>
            <person name="Probst A.J."/>
            <person name="Thomas B.C."/>
            <person name="Singh A."/>
            <person name="Wilkins M.J."/>
            <person name="Karaoz U."/>
            <person name="Brodie E.L."/>
            <person name="Williams K.H."/>
            <person name="Hubbard S.S."/>
            <person name="Banfield J.F."/>
        </authorList>
    </citation>
    <scope>NUCLEOTIDE SEQUENCE [LARGE SCALE GENOMIC DNA]</scope>
</reference>
<accession>A0A1F5Q206</accession>
<name>A0A1F5Q206_9BACT</name>
<dbReference type="GO" id="GO:0003676">
    <property type="term" value="F:nucleic acid binding"/>
    <property type="evidence" value="ECO:0007669"/>
    <property type="project" value="InterPro"/>
</dbReference>
<evidence type="ECO:0000256" key="2">
    <source>
        <dbReference type="HAMAP-Rule" id="MF_00048"/>
    </source>
</evidence>
<sequence>MSTGKLGEDRVSKHYEGLGWKLLDRNFTNRFGKQIGELDLVFAGKKELVFVEVKTRSTNRFGLGVEAVDVGKQRKLINIAKFYLRRHPQYQGWNYRFDVAVVNLDPVRGQTSNGVDNKTQPVIIIPNAIEDLD</sequence>
<comment type="caution">
    <text evidence="3">The sequence shown here is derived from an EMBL/GenBank/DDBJ whole genome shotgun (WGS) entry which is preliminary data.</text>
</comment>
<dbReference type="Pfam" id="PF02021">
    <property type="entry name" value="UPF0102"/>
    <property type="match status" value="1"/>
</dbReference>
<organism evidence="3 4">
    <name type="scientific">Candidatus Doudnabacteria bacterium RIFCSPLOWO2_01_FULL_44_21</name>
    <dbReference type="NCBI Taxonomy" id="1817841"/>
    <lineage>
        <taxon>Bacteria</taxon>
        <taxon>Candidatus Doudnaibacteriota</taxon>
    </lineage>
</organism>
<dbReference type="Proteomes" id="UP000177281">
    <property type="component" value="Unassembled WGS sequence"/>
</dbReference>
<dbReference type="EMBL" id="MFFB01000006">
    <property type="protein sequence ID" value="OGE96186.1"/>
    <property type="molecule type" value="Genomic_DNA"/>
</dbReference>
<evidence type="ECO:0000256" key="1">
    <source>
        <dbReference type="ARBA" id="ARBA00006738"/>
    </source>
</evidence>
<dbReference type="NCBIfam" id="TIGR00252">
    <property type="entry name" value="YraN family protein"/>
    <property type="match status" value="1"/>
</dbReference>
<dbReference type="InterPro" id="IPR011335">
    <property type="entry name" value="Restrct_endonuc-II-like"/>
</dbReference>
<evidence type="ECO:0000313" key="4">
    <source>
        <dbReference type="Proteomes" id="UP000177281"/>
    </source>
</evidence>
<dbReference type="Gene3D" id="3.40.1350.10">
    <property type="match status" value="1"/>
</dbReference>
<dbReference type="AlphaFoldDB" id="A0A1F5Q206"/>
<dbReference type="NCBIfam" id="NF009150">
    <property type="entry name" value="PRK12497.1-3"/>
    <property type="match status" value="1"/>
</dbReference>
<dbReference type="STRING" id="1817841.A3B10_02630"/>
<dbReference type="InterPro" id="IPR003509">
    <property type="entry name" value="UPF0102_YraN-like"/>
</dbReference>
<dbReference type="HAMAP" id="MF_00048">
    <property type="entry name" value="UPF0102"/>
    <property type="match status" value="1"/>
</dbReference>
<dbReference type="InterPro" id="IPR011856">
    <property type="entry name" value="tRNA_endonuc-like_dom_sf"/>
</dbReference>
<protein>
    <recommendedName>
        <fullName evidence="2">UPF0102 protein A3B10_02630</fullName>
    </recommendedName>
</protein>
<evidence type="ECO:0000313" key="3">
    <source>
        <dbReference type="EMBL" id="OGE96186.1"/>
    </source>
</evidence>
<dbReference type="SUPFAM" id="SSF52980">
    <property type="entry name" value="Restriction endonuclease-like"/>
    <property type="match status" value="1"/>
</dbReference>
<comment type="similarity">
    <text evidence="1 2">Belongs to the UPF0102 family.</text>
</comment>
<dbReference type="PANTHER" id="PTHR34039:SF1">
    <property type="entry name" value="UPF0102 PROTEIN YRAN"/>
    <property type="match status" value="1"/>
</dbReference>
<proteinExistence type="inferred from homology"/>
<dbReference type="PANTHER" id="PTHR34039">
    <property type="entry name" value="UPF0102 PROTEIN YRAN"/>
    <property type="match status" value="1"/>
</dbReference>